<protein>
    <submittedName>
        <fullName evidence="2">Spore coat protein</fullName>
    </submittedName>
</protein>
<name>A0A9J6RDJ9_9BACI</name>
<accession>A0A9J6RDJ9</accession>
<keyword evidence="3" id="KW-1185">Reference proteome</keyword>
<feature type="region of interest" description="Disordered" evidence="1">
    <location>
        <begin position="1"/>
        <end position="22"/>
    </location>
</feature>
<keyword evidence="2" id="KW-0946">Virion</keyword>
<dbReference type="AlphaFoldDB" id="A0A9J6RDJ9"/>
<organism evidence="2 3">
    <name type="scientific">Natronobacillus azotifigens</name>
    <dbReference type="NCBI Taxonomy" id="472978"/>
    <lineage>
        <taxon>Bacteria</taxon>
        <taxon>Bacillati</taxon>
        <taxon>Bacillota</taxon>
        <taxon>Bacilli</taxon>
        <taxon>Bacillales</taxon>
        <taxon>Bacillaceae</taxon>
        <taxon>Natronobacillus</taxon>
    </lineage>
</organism>
<dbReference type="RefSeq" id="WP_268780045.1">
    <property type="nucleotide sequence ID" value="NZ_JAPRAT010000015.1"/>
</dbReference>
<gene>
    <name evidence="2" type="ORF">OWO01_08610</name>
</gene>
<evidence type="ECO:0000256" key="1">
    <source>
        <dbReference type="SAM" id="MobiDB-lite"/>
    </source>
</evidence>
<keyword evidence="2" id="KW-0167">Capsid protein</keyword>
<dbReference type="Proteomes" id="UP001084197">
    <property type="component" value="Unassembled WGS sequence"/>
</dbReference>
<evidence type="ECO:0000313" key="3">
    <source>
        <dbReference type="Proteomes" id="UP001084197"/>
    </source>
</evidence>
<evidence type="ECO:0000313" key="2">
    <source>
        <dbReference type="EMBL" id="MCZ0703273.1"/>
    </source>
</evidence>
<sequence length="90" mass="10496">MQQQQMQNMNQNQTGQIMTQPPNMISSKDLLYLTDMMSWNLGALKKAHCFSQKCTIPEIQTALDNVSKMHEKHYQTLLQYTKQHSNSQVH</sequence>
<dbReference type="EMBL" id="JAPRAT010000015">
    <property type="protein sequence ID" value="MCZ0703273.1"/>
    <property type="molecule type" value="Genomic_DNA"/>
</dbReference>
<proteinExistence type="predicted"/>
<feature type="compositionally biased region" description="Low complexity" evidence="1">
    <location>
        <begin position="1"/>
        <end position="13"/>
    </location>
</feature>
<comment type="caution">
    <text evidence="2">The sequence shown here is derived from an EMBL/GenBank/DDBJ whole genome shotgun (WGS) entry which is preliminary data.</text>
</comment>
<reference evidence="2" key="1">
    <citation type="submission" date="2022-11" db="EMBL/GenBank/DDBJ databases">
        <title>WGS of Natronobacillus azotifigens 24KS-1, an anaerobic diazotrophic haloalkaliphile from soda-rich habitats.</title>
        <authorList>
            <person name="Sorokin D.Y."/>
            <person name="Merkel A.Y."/>
        </authorList>
    </citation>
    <scope>NUCLEOTIDE SEQUENCE</scope>
    <source>
        <strain evidence="2">24KS-1</strain>
    </source>
</reference>